<dbReference type="EMBL" id="CBSZ010000064">
    <property type="protein sequence ID" value="CDH23210.1"/>
    <property type="molecule type" value="Genomic_DNA"/>
</dbReference>
<comment type="caution">
    <text evidence="1">The sequence shown here is derived from an EMBL/GenBank/DDBJ whole genome shotgun (WGS) entry which is preliminary data.</text>
</comment>
<reference evidence="1" key="1">
    <citation type="submission" date="2013-07" db="EMBL/GenBank/DDBJ databases">
        <title>Sub-species coevolution in mutualistic symbiosis.</title>
        <authorList>
            <person name="Murfin K."/>
            <person name="Klassen J."/>
            <person name="Lee M."/>
            <person name="Forst S."/>
            <person name="Stock P."/>
            <person name="Goodrich-Blair H."/>
        </authorList>
    </citation>
    <scope>NUCLEOTIDE SEQUENCE [LARGE SCALE GENOMIC DNA]</scope>
    <source>
        <strain evidence="1">Kraussei Becker Underwood</strain>
    </source>
</reference>
<dbReference type="Proteomes" id="UP000028493">
    <property type="component" value="Unassembled WGS sequence"/>
</dbReference>
<dbReference type="HOGENOM" id="CLU_1795738_0_0_6"/>
<protein>
    <submittedName>
        <fullName evidence="1">Uncharacterized protein</fullName>
    </submittedName>
</protein>
<organism evidence="1">
    <name type="scientific">Xenorhabdus bovienii str. kraussei Becker Underwood</name>
    <dbReference type="NCBI Taxonomy" id="1398204"/>
    <lineage>
        <taxon>Bacteria</taxon>
        <taxon>Pseudomonadati</taxon>
        <taxon>Pseudomonadota</taxon>
        <taxon>Gammaproteobacteria</taxon>
        <taxon>Enterobacterales</taxon>
        <taxon>Morganellaceae</taxon>
        <taxon>Xenorhabdus</taxon>
    </lineage>
</organism>
<accession>A0A077PFU9</accession>
<evidence type="ECO:0000313" key="1">
    <source>
        <dbReference type="EMBL" id="CDH23210.1"/>
    </source>
</evidence>
<dbReference type="AlphaFoldDB" id="A0A077PFU9"/>
<proteinExistence type="predicted"/>
<dbReference type="RefSeq" id="WP_038195415.1">
    <property type="nucleotide sequence ID" value="NZ_CAWLXS010000152.1"/>
</dbReference>
<name>A0A077PFU9_XENBV</name>
<gene>
    <name evidence="1" type="ORF">XBKB1_1560014</name>
</gene>
<sequence>MPYKQLKDFSDSMEVKAAHMSPTARSDFAWFVKNPDCRYHLREPFTDEYKTHETPTSHRWCMLVHLIIDQNPIMYTSDDGGKTVRSANLIQLGHIPVPCDPVDSDFLAYLVANQTTDKNQTILKVLWADGLEKMGIVNSGGVKK</sequence>